<comment type="similarity">
    <text evidence="2 7">Belongs to the NDUFAF7 family.</text>
</comment>
<dbReference type="GO" id="GO:0032259">
    <property type="term" value="P:methylation"/>
    <property type="evidence" value="ECO:0007669"/>
    <property type="project" value="UniProtKB-KW"/>
</dbReference>
<reference evidence="9 10" key="1">
    <citation type="submission" date="2022-09" db="EMBL/GenBank/DDBJ databases">
        <authorList>
            <person name="Palmer J.M."/>
        </authorList>
    </citation>
    <scope>NUCLEOTIDE SEQUENCE [LARGE SCALE GENOMIC DNA]</scope>
    <source>
        <strain evidence="9 10">DSM 7382</strain>
    </source>
</reference>
<feature type="region of interest" description="Disordered" evidence="8">
    <location>
        <begin position="27"/>
        <end position="61"/>
    </location>
</feature>
<dbReference type="InterPro" id="IPR029063">
    <property type="entry name" value="SAM-dependent_MTases_sf"/>
</dbReference>
<dbReference type="GO" id="GO:0005739">
    <property type="term" value="C:mitochondrion"/>
    <property type="evidence" value="ECO:0007669"/>
    <property type="project" value="UniProtKB-SubCell"/>
</dbReference>
<comment type="subcellular location">
    <subcellularLocation>
        <location evidence="1 7">Mitochondrion</location>
    </subcellularLocation>
</comment>
<dbReference type="GO" id="GO:0035243">
    <property type="term" value="F:protein-arginine omega-N symmetric methyltransferase activity"/>
    <property type="evidence" value="ECO:0007669"/>
    <property type="project" value="UniProtKB-EC"/>
</dbReference>
<keyword evidence="5 7" id="KW-0496">Mitochondrion</keyword>
<evidence type="ECO:0000256" key="1">
    <source>
        <dbReference type="ARBA" id="ARBA00004173"/>
    </source>
</evidence>
<evidence type="ECO:0000313" key="9">
    <source>
        <dbReference type="EMBL" id="KAK7685664.1"/>
    </source>
</evidence>
<dbReference type="Pfam" id="PF02636">
    <property type="entry name" value="Methyltransf_28"/>
    <property type="match status" value="1"/>
</dbReference>
<name>A0AAW0G1V1_9APHY</name>
<evidence type="ECO:0000256" key="8">
    <source>
        <dbReference type="SAM" id="MobiDB-lite"/>
    </source>
</evidence>
<evidence type="ECO:0000256" key="4">
    <source>
        <dbReference type="ARBA" id="ARBA00022679"/>
    </source>
</evidence>
<dbReference type="EMBL" id="JASBNA010000019">
    <property type="protein sequence ID" value="KAK7685664.1"/>
    <property type="molecule type" value="Genomic_DNA"/>
</dbReference>
<evidence type="ECO:0000256" key="5">
    <source>
        <dbReference type="ARBA" id="ARBA00023128"/>
    </source>
</evidence>
<dbReference type="PANTHER" id="PTHR12049:SF5">
    <property type="entry name" value="PROTEIN ARGININE METHYLTRANSFERASE NDUFAF7 HOMOLOG, MITOCHONDRIAL"/>
    <property type="match status" value="1"/>
</dbReference>
<feature type="compositionally biased region" description="Polar residues" evidence="8">
    <location>
        <begin position="27"/>
        <end position="39"/>
    </location>
</feature>
<dbReference type="InterPro" id="IPR038375">
    <property type="entry name" value="NDUFAF7_sf"/>
</dbReference>
<dbReference type="SUPFAM" id="SSF53335">
    <property type="entry name" value="S-adenosyl-L-methionine-dependent methyltransferases"/>
    <property type="match status" value="1"/>
</dbReference>
<keyword evidence="4 7" id="KW-0808">Transferase</keyword>
<evidence type="ECO:0000256" key="7">
    <source>
        <dbReference type="RuleBase" id="RU364114"/>
    </source>
</evidence>
<proteinExistence type="inferred from homology"/>
<evidence type="ECO:0000256" key="3">
    <source>
        <dbReference type="ARBA" id="ARBA00022603"/>
    </source>
</evidence>
<dbReference type="PANTHER" id="PTHR12049">
    <property type="entry name" value="PROTEIN ARGININE METHYLTRANSFERASE NDUFAF7, MITOCHONDRIAL"/>
    <property type="match status" value="1"/>
</dbReference>
<keyword evidence="3 7" id="KW-0489">Methyltransferase</keyword>
<dbReference type="InterPro" id="IPR003788">
    <property type="entry name" value="NDUFAF7"/>
</dbReference>
<organism evidence="9 10">
    <name type="scientific">Cerrena zonata</name>
    <dbReference type="NCBI Taxonomy" id="2478898"/>
    <lineage>
        <taxon>Eukaryota</taxon>
        <taxon>Fungi</taxon>
        <taxon>Dikarya</taxon>
        <taxon>Basidiomycota</taxon>
        <taxon>Agaricomycotina</taxon>
        <taxon>Agaricomycetes</taxon>
        <taxon>Polyporales</taxon>
        <taxon>Cerrenaceae</taxon>
        <taxon>Cerrena</taxon>
    </lineage>
</organism>
<comment type="catalytic activity">
    <reaction evidence="6 7">
        <text>L-arginyl-[protein] + 2 S-adenosyl-L-methionine = N(omega),N(omega)'-dimethyl-L-arginyl-[protein] + 2 S-adenosyl-L-homocysteine + 2 H(+)</text>
        <dbReference type="Rhea" id="RHEA:48108"/>
        <dbReference type="Rhea" id="RHEA-COMP:10532"/>
        <dbReference type="Rhea" id="RHEA-COMP:11992"/>
        <dbReference type="ChEBI" id="CHEBI:15378"/>
        <dbReference type="ChEBI" id="CHEBI:29965"/>
        <dbReference type="ChEBI" id="CHEBI:57856"/>
        <dbReference type="ChEBI" id="CHEBI:59789"/>
        <dbReference type="ChEBI" id="CHEBI:88221"/>
        <dbReference type="EC" id="2.1.1.320"/>
    </reaction>
</comment>
<comment type="caution">
    <text evidence="9">The sequence shown here is derived from an EMBL/GenBank/DDBJ whole genome shotgun (WGS) entry which is preliminary data.</text>
</comment>
<evidence type="ECO:0000313" key="10">
    <source>
        <dbReference type="Proteomes" id="UP001385951"/>
    </source>
</evidence>
<keyword evidence="10" id="KW-1185">Reference proteome</keyword>
<accession>A0AAW0G1V1</accession>
<gene>
    <name evidence="9" type="ORF">QCA50_011008</name>
</gene>
<dbReference type="EC" id="2.1.1.320" evidence="7"/>
<protein>
    <recommendedName>
        <fullName evidence="7">Protein arginine methyltransferase NDUFAF7</fullName>
        <ecNumber evidence="7">2.1.1.320</ecNumber>
    </recommendedName>
</protein>
<comment type="function">
    <text evidence="7">Arginine methyltransferase involved in the assembly or stability of mitochondrial NADH:ubiquinone oxidoreductase complex (complex I).</text>
</comment>
<sequence length="535" mass="61233">MLRLGRTQFRASSLLQAQRCLHASASLHQTKGHQSGSKSSKCKPADKINYNKQSFNDVPDPQQLNYRRVTANDLESRTEPPTEVKMLVRDFIEDSLYNPNYGYFPKQVTIFTSGETMEFGKLRDSAEFESAVAQRYASYGLDKDGPGRQIWHTPTELFKPFYGQALARCLVSEYLLKYFPYEDLVIYEIGAGNGTLAQDILDYIQEEYPEVYDRTRYNIIEISGNLAKLQREKLGNKHACVNVTHKSVFHWETLEPAPCYFLAMEVIDNFAHDMIRYDLKTLEPYQGLVTIDANGDFSSYYTRVTDPLISSFLQLRRQLSHPPPIPRLLKSSRAFRTFYANLPFAPNLSAPEYIPTRLLSLLQTLRRYFPRHRLLLSDFSSLPDTSPGVNAPVVQTRVQNTMVPCNTLFVKQGYFDIFFPTEFDRLRDMYEHIISQSPSELVAGSNFLPTRVSPLAMNTSSLALGSDFFSSYHPKNRRRPLDGVASSSGLPVGERKSSVFTHAEFMETYADLGRTRLRNGENPLVDFYQNVKFLF</sequence>
<evidence type="ECO:0000256" key="6">
    <source>
        <dbReference type="ARBA" id="ARBA00048612"/>
    </source>
</evidence>
<dbReference type="AlphaFoldDB" id="A0AAW0G1V1"/>
<dbReference type="Gene3D" id="3.40.50.12710">
    <property type="match status" value="1"/>
</dbReference>
<dbReference type="Proteomes" id="UP001385951">
    <property type="component" value="Unassembled WGS sequence"/>
</dbReference>
<evidence type="ECO:0000256" key="2">
    <source>
        <dbReference type="ARBA" id="ARBA00005891"/>
    </source>
</evidence>